<sequence>MGSVKLQNVCKKYDDELMAVENFNLDIHNGEFVVFVGPSGCGKSTTLRMVAGLESISEGELWINDQLANDLRPQDRDLAMVFQSYALYPHKTVFQNLAYPLKIQGLSKEEIDSKVRHTAKLIEIDDLLDRKPRQLSGGQRQRVALGRCLVRSPQAFLMDEPLSNLDAKLRVSMRSEIVNLQKKIQGTFIYVTHDQVEAMTMGDRIVVMNKGLIQQVGKPEEIYHHPKNRFVASFIGSPAMNFLYFDQSKITLNDLSWSIEKNSPFYLGVRPEHIVPARSEGNLYTFTAKIDHIEKLGAENYVNLIVNDQLILMRDYGLNPYHEGEVYSFSIVPSNIKYFDAHSEESFSI</sequence>
<evidence type="ECO:0000256" key="2">
    <source>
        <dbReference type="ARBA" id="ARBA00022741"/>
    </source>
</evidence>
<dbReference type="InterPro" id="IPR003439">
    <property type="entry name" value="ABC_transporter-like_ATP-bd"/>
</dbReference>
<keyword evidence="2" id="KW-0547">Nucleotide-binding</keyword>
<dbReference type="PANTHER" id="PTHR43875">
    <property type="entry name" value="MALTODEXTRIN IMPORT ATP-BINDING PROTEIN MSMX"/>
    <property type="match status" value="1"/>
</dbReference>
<dbReference type="InterPro" id="IPR013611">
    <property type="entry name" value="Transp-assoc_OB_typ2"/>
</dbReference>
<protein>
    <submittedName>
        <fullName evidence="6">Sn-glycerol-3-phosphate ABC transporter ATP-binding protein UgpC</fullName>
    </submittedName>
</protein>
<dbReference type="GO" id="GO:0055052">
    <property type="term" value="C:ATP-binding cassette (ABC) transporter complex, substrate-binding subunit-containing"/>
    <property type="evidence" value="ECO:0007669"/>
    <property type="project" value="TreeGrafter"/>
</dbReference>
<evidence type="ECO:0000313" key="7">
    <source>
        <dbReference type="Proteomes" id="UP001229251"/>
    </source>
</evidence>
<evidence type="ECO:0000256" key="4">
    <source>
        <dbReference type="ARBA" id="ARBA00022967"/>
    </source>
</evidence>
<evidence type="ECO:0000256" key="1">
    <source>
        <dbReference type="ARBA" id="ARBA00022448"/>
    </source>
</evidence>
<gene>
    <name evidence="6" type="primary">ugpC</name>
    <name evidence="6" type="ORF">QP433_02335</name>
</gene>
<dbReference type="InterPro" id="IPR012340">
    <property type="entry name" value="NA-bd_OB-fold"/>
</dbReference>
<dbReference type="Gene3D" id="2.40.50.140">
    <property type="entry name" value="Nucleic acid-binding proteins"/>
    <property type="match status" value="1"/>
</dbReference>
<comment type="caution">
    <text evidence="6">The sequence shown here is derived from an EMBL/GenBank/DDBJ whole genome shotgun (WGS) entry which is preliminary data.</text>
</comment>
<dbReference type="GO" id="GO:0005524">
    <property type="term" value="F:ATP binding"/>
    <property type="evidence" value="ECO:0007669"/>
    <property type="project" value="UniProtKB-KW"/>
</dbReference>
<dbReference type="InterPro" id="IPR015855">
    <property type="entry name" value="ABC_transpr_MalK-like"/>
</dbReference>
<dbReference type="Pfam" id="PF08402">
    <property type="entry name" value="TOBE_2"/>
    <property type="match status" value="1"/>
</dbReference>
<dbReference type="FunFam" id="3.40.50.300:FF:000042">
    <property type="entry name" value="Maltose/maltodextrin ABC transporter, ATP-binding protein"/>
    <property type="match status" value="1"/>
</dbReference>
<evidence type="ECO:0000256" key="3">
    <source>
        <dbReference type="ARBA" id="ARBA00022840"/>
    </source>
</evidence>
<reference evidence="6" key="1">
    <citation type="submission" date="2023-05" db="EMBL/GenBank/DDBJ databases">
        <title>Cataloging the Phylogenetic Diversity of Human Bladder Bacteria.</title>
        <authorList>
            <person name="Du J."/>
        </authorList>
    </citation>
    <scope>NUCLEOTIDE SEQUENCE</scope>
    <source>
        <strain evidence="6">UMB1231</strain>
    </source>
</reference>
<dbReference type="EMBL" id="JASOOE010000003">
    <property type="protein sequence ID" value="MDK7186812.1"/>
    <property type="molecule type" value="Genomic_DNA"/>
</dbReference>
<dbReference type="InterPro" id="IPR047641">
    <property type="entry name" value="ABC_transpr_MalK/UgpC-like"/>
</dbReference>
<dbReference type="GO" id="GO:0008643">
    <property type="term" value="P:carbohydrate transport"/>
    <property type="evidence" value="ECO:0007669"/>
    <property type="project" value="InterPro"/>
</dbReference>
<dbReference type="Pfam" id="PF00005">
    <property type="entry name" value="ABC_tran"/>
    <property type="match status" value="1"/>
</dbReference>
<dbReference type="PANTHER" id="PTHR43875:SF1">
    <property type="entry name" value="OSMOPROTECTIVE COMPOUNDS UPTAKE ATP-BINDING PROTEIN GGTA"/>
    <property type="match status" value="1"/>
</dbReference>
<evidence type="ECO:0000259" key="5">
    <source>
        <dbReference type="PROSITE" id="PS50893"/>
    </source>
</evidence>
<dbReference type="PROSITE" id="PS00211">
    <property type="entry name" value="ABC_TRANSPORTER_1"/>
    <property type="match status" value="1"/>
</dbReference>
<evidence type="ECO:0000313" key="6">
    <source>
        <dbReference type="EMBL" id="MDK7186812.1"/>
    </source>
</evidence>
<dbReference type="Gene3D" id="3.40.50.300">
    <property type="entry name" value="P-loop containing nucleotide triphosphate hydrolases"/>
    <property type="match status" value="1"/>
</dbReference>
<dbReference type="NCBIfam" id="NF008653">
    <property type="entry name" value="PRK11650.1"/>
    <property type="match status" value="1"/>
</dbReference>
<dbReference type="PROSITE" id="PS50893">
    <property type="entry name" value="ABC_TRANSPORTER_2"/>
    <property type="match status" value="1"/>
</dbReference>
<name>A0AAJ1Q4P9_9LACT</name>
<dbReference type="RefSeq" id="WP_285065411.1">
    <property type="nucleotide sequence ID" value="NZ_JASOOE010000003.1"/>
</dbReference>
<dbReference type="SUPFAM" id="SSF50331">
    <property type="entry name" value="MOP-like"/>
    <property type="match status" value="1"/>
</dbReference>
<dbReference type="SUPFAM" id="SSF52540">
    <property type="entry name" value="P-loop containing nucleoside triphosphate hydrolases"/>
    <property type="match status" value="1"/>
</dbReference>
<dbReference type="Gene3D" id="2.40.50.100">
    <property type="match status" value="1"/>
</dbReference>
<dbReference type="InterPro" id="IPR027417">
    <property type="entry name" value="P-loop_NTPase"/>
</dbReference>
<proteinExistence type="predicted"/>
<dbReference type="InterPro" id="IPR017871">
    <property type="entry name" value="ABC_transporter-like_CS"/>
</dbReference>
<dbReference type="CDD" id="cd03301">
    <property type="entry name" value="ABC_MalK_N"/>
    <property type="match status" value="1"/>
</dbReference>
<keyword evidence="1" id="KW-0813">Transport</keyword>
<feature type="domain" description="ABC transporter" evidence="5">
    <location>
        <begin position="4"/>
        <end position="235"/>
    </location>
</feature>
<dbReference type="InterPro" id="IPR008995">
    <property type="entry name" value="Mo/tungstate-bd_C_term_dom"/>
</dbReference>
<dbReference type="Proteomes" id="UP001229251">
    <property type="component" value="Unassembled WGS sequence"/>
</dbReference>
<keyword evidence="4" id="KW-1278">Translocase</keyword>
<organism evidence="6 7">
    <name type="scientific">Facklamia hominis</name>
    <dbReference type="NCBI Taxonomy" id="178214"/>
    <lineage>
        <taxon>Bacteria</taxon>
        <taxon>Bacillati</taxon>
        <taxon>Bacillota</taxon>
        <taxon>Bacilli</taxon>
        <taxon>Lactobacillales</taxon>
        <taxon>Aerococcaceae</taxon>
        <taxon>Facklamia</taxon>
    </lineage>
</organism>
<dbReference type="GO" id="GO:0140359">
    <property type="term" value="F:ABC-type transporter activity"/>
    <property type="evidence" value="ECO:0007669"/>
    <property type="project" value="InterPro"/>
</dbReference>
<accession>A0AAJ1Q4P9</accession>
<dbReference type="InterPro" id="IPR003593">
    <property type="entry name" value="AAA+_ATPase"/>
</dbReference>
<dbReference type="GO" id="GO:0016887">
    <property type="term" value="F:ATP hydrolysis activity"/>
    <property type="evidence" value="ECO:0007669"/>
    <property type="project" value="InterPro"/>
</dbReference>
<dbReference type="SMART" id="SM00382">
    <property type="entry name" value="AAA"/>
    <property type="match status" value="1"/>
</dbReference>
<dbReference type="AlphaFoldDB" id="A0AAJ1Q4P9"/>
<keyword evidence="3 6" id="KW-0067">ATP-binding</keyword>